<proteinExistence type="predicted"/>
<name>A0A512N539_9HYPH</name>
<organism evidence="3 4">
    <name type="scientific">Reyranella soli</name>
    <dbReference type="NCBI Taxonomy" id="1230389"/>
    <lineage>
        <taxon>Bacteria</taxon>
        <taxon>Pseudomonadati</taxon>
        <taxon>Pseudomonadota</taxon>
        <taxon>Alphaproteobacteria</taxon>
        <taxon>Hyphomicrobiales</taxon>
        <taxon>Reyranellaceae</taxon>
        <taxon>Reyranella</taxon>
    </lineage>
</organism>
<sequence length="278" mass="31486">MGPHMRALLAFVSLLAAAGTASADQELPIFDAHMHYSHDAWEVVPPKQVVEILKKAGVKRAMVSSSNNEGTKMLQDVAPSVIVPELRPYRSRGELSTWAKDATIIGFLEDMLSKRKYVAIGEFHIYGADADLPNMRKVVELAKKFGLYLHSHSDADAVQRHFQQDPTARVLWAHSGFERPEKVREMLRRYSTLWCDLAFLTSHASNGKVAPGWREAFLEFPDRFVVGTDTFTPERWHYVVEHARWSRQWLSDLPPDVARKIAYENGDRLFGSKLGVGQ</sequence>
<feature type="signal peptide" evidence="1">
    <location>
        <begin position="1"/>
        <end position="23"/>
    </location>
</feature>
<dbReference type="AlphaFoldDB" id="A0A512N539"/>
<evidence type="ECO:0000256" key="1">
    <source>
        <dbReference type="SAM" id="SignalP"/>
    </source>
</evidence>
<protein>
    <recommendedName>
        <fullName evidence="2">Amidohydrolase-related domain-containing protein</fullName>
    </recommendedName>
</protein>
<feature type="domain" description="Amidohydrolase-related" evidence="2">
    <location>
        <begin position="118"/>
        <end position="271"/>
    </location>
</feature>
<evidence type="ECO:0000259" key="2">
    <source>
        <dbReference type="Pfam" id="PF04909"/>
    </source>
</evidence>
<evidence type="ECO:0000313" key="4">
    <source>
        <dbReference type="Proteomes" id="UP000321058"/>
    </source>
</evidence>
<dbReference type="Proteomes" id="UP000321058">
    <property type="component" value="Unassembled WGS sequence"/>
</dbReference>
<evidence type="ECO:0000313" key="3">
    <source>
        <dbReference type="EMBL" id="GEP54109.1"/>
    </source>
</evidence>
<keyword evidence="1" id="KW-0732">Signal</keyword>
<dbReference type="EMBL" id="BKAJ01000022">
    <property type="protein sequence ID" value="GEP54109.1"/>
    <property type="molecule type" value="Genomic_DNA"/>
</dbReference>
<gene>
    <name evidence="3" type="ORF">RSO01_12750</name>
</gene>
<dbReference type="GO" id="GO:0016787">
    <property type="term" value="F:hydrolase activity"/>
    <property type="evidence" value="ECO:0007669"/>
    <property type="project" value="InterPro"/>
</dbReference>
<keyword evidence="4" id="KW-1185">Reference proteome</keyword>
<dbReference type="InterPro" id="IPR006680">
    <property type="entry name" value="Amidohydro-rel"/>
</dbReference>
<comment type="caution">
    <text evidence="3">The sequence shown here is derived from an EMBL/GenBank/DDBJ whole genome shotgun (WGS) entry which is preliminary data.</text>
</comment>
<dbReference type="InterPro" id="IPR032466">
    <property type="entry name" value="Metal_Hydrolase"/>
</dbReference>
<dbReference type="Pfam" id="PF04909">
    <property type="entry name" value="Amidohydro_2"/>
    <property type="match status" value="1"/>
</dbReference>
<reference evidence="3 4" key="1">
    <citation type="submission" date="2019-07" db="EMBL/GenBank/DDBJ databases">
        <title>Whole genome shotgun sequence of Reyranella soli NBRC 108950.</title>
        <authorList>
            <person name="Hosoyama A."/>
            <person name="Uohara A."/>
            <person name="Ohji S."/>
            <person name="Ichikawa N."/>
        </authorList>
    </citation>
    <scope>NUCLEOTIDE SEQUENCE [LARGE SCALE GENOMIC DNA]</scope>
    <source>
        <strain evidence="3 4">NBRC 108950</strain>
    </source>
</reference>
<dbReference type="SUPFAM" id="SSF51556">
    <property type="entry name" value="Metallo-dependent hydrolases"/>
    <property type="match status" value="1"/>
</dbReference>
<feature type="chain" id="PRO_5022191140" description="Amidohydrolase-related domain-containing protein" evidence="1">
    <location>
        <begin position="24"/>
        <end position="278"/>
    </location>
</feature>
<dbReference type="Gene3D" id="3.20.20.140">
    <property type="entry name" value="Metal-dependent hydrolases"/>
    <property type="match status" value="1"/>
</dbReference>
<accession>A0A512N539</accession>